<dbReference type="OrthoDB" id="3192849at2"/>
<dbReference type="AlphaFoldDB" id="A0A1Y1RYZ6"/>
<protein>
    <recommendedName>
        <fullName evidence="1">Putative Se/S carrier protein-like domain-containing protein</fullName>
    </recommendedName>
</protein>
<dbReference type="RefSeq" id="WP_083050674.1">
    <property type="nucleotide sequence ID" value="NZ_MWQY01000010.1"/>
</dbReference>
<comment type="caution">
    <text evidence="2">The sequence shown here is derived from an EMBL/GenBank/DDBJ whole genome shotgun (WGS) entry which is preliminary data.</text>
</comment>
<evidence type="ECO:0000313" key="2">
    <source>
        <dbReference type="EMBL" id="ORC35167.1"/>
    </source>
</evidence>
<dbReference type="Pfam" id="PF11823">
    <property type="entry name" value="Se_S_carrier"/>
    <property type="match status" value="1"/>
</dbReference>
<dbReference type="EMBL" id="MWQY01000010">
    <property type="protein sequence ID" value="ORC35167.1"/>
    <property type="molecule type" value="Genomic_DNA"/>
</dbReference>
<accession>A0A1Y1RYZ6</accession>
<evidence type="ECO:0000259" key="1">
    <source>
        <dbReference type="Pfam" id="PF11823"/>
    </source>
</evidence>
<evidence type="ECO:0000313" key="3">
    <source>
        <dbReference type="Proteomes" id="UP000192343"/>
    </source>
</evidence>
<gene>
    <name evidence="2" type="ORF">B4O97_10580</name>
</gene>
<keyword evidence="3" id="KW-1185">Reference proteome</keyword>
<name>A0A1Y1RYZ6_9SPIO</name>
<sequence>MKVPMSVLLVYSTSHALRIEKMLKEREIPCRLVPVPRHLSSDCGTCVRFAASDSEAAKEAVDQSGIEIQGIFEV</sequence>
<feature type="domain" description="Putative Se/S carrier protein-like" evidence="1">
    <location>
        <begin position="7"/>
        <end position="73"/>
    </location>
</feature>
<dbReference type="Proteomes" id="UP000192343">
    <property type="component" value="Unassembled WGS sequence"/>
</dbReference>
<dbReference type="STRING" id="1963862.B4O97_10580"/>
<reference evidence="2 3" key="1">
    <citation type="submission" date="2017-03" db="EMBL/GenBank/DDBJ databases">
        <title>Draft Genome sequence of Marispirochaeta sp. strain JC444.</title>
        <authorList>
            <person name="Shivani Y."/>
            <person name="Subhash Y."/>
            <person name="Sasikala C."/>
            <person name="Ramana C."/>
        </authorList>
    </citation>
    <scope>NUCLEOTIDE SEQUENCE [LARGE SCALE GENOMIC DNA]</scope>
    <source>
        <strain evidence="2 3">JC444</strain>
    </source>
</reference>
<dbReference type="InterPro" id="IPR021778">
    <property type="entry name" value="Se/S_carrier-like"/>
</dbReference>
<organism evidence="2 3">
    <name type="scientific">Marispirochaeta aestuarii</name>
    <dbReference type="NCBI Taxonomy" id="1963862"/>
    <lineage>
        <taxon>Bacteria</taxon>
        <taxon>Pseudomonadati</taxon>
        <taxon>Spirochaetota</taxon>
        <taxon>Spirochaetia</taxon>
        <taxon>Spirochaetales</taxon>
        <taxon>Spirochaetaceae</taxon>
        <taxon>Marispirochaeta</taxon>
    </lineage>
</organism>
<proteinExistence type="predicted"/>